<dbReference type="Proteomes" id="UP000192468">
    <property type="component" value="Unassembled WGS sequence"/>
</dbReference>
<evidence type="ECO:0000313" key="11">
    <source>
        <dbReference type="Proteomes" id="UP000192468"/>
    </source>
</evidence>
<keyword evidence="11" id="KW-1185">Reference proteome</keyword>
<organism evidence="10 11">
    <name type="scientific">Clostridium acidisoli DSM 12555</name>
    <dbReference type="NCBI Taxonomy" id="1121291"/>
    <lineage>
        <taxon>Bacteria</taxon>
        <taxon>Bacillati</taxon>
        <taxon>Bacillota</taxon>
        <taxon>Clostridia</taxon>
        <taxon>Eubacteriales</taxon>
        <taxon>Clostridiaceae</taxon>
        <taxon>Clostridium</taxon>
    </lineage>
</organism>
<dbReference type="GO" id="GO:0015744">
    <property type="term" value="P:succinate transport"/>
    <property type="evidence" value="ECO:0007669"/>
    <property type="project" value="TreeGrafter"/>
</dbReference>
<evidence type="ECO:0000256" key="5">
    <source>
        <dbReference type="ARBA" id="ARBA00023136"/>
    </source>
</evidence>
<dbReference type="OrthoDB" id="9813917at2"/>
<evidence type="ECO:0000256" key="6">
    <source>
        <dbReference type="ARBA" id="ARBA00034125"/>
    </source>
</evidence>
<sequence length="257" mass="28167">MDTNRVLNAATKAGKIMLESGGETYRVEETMVRISLALGVKSIDVYATPTVIILSAKDEYNKNHSTVKRTYGATFNLDKISKINNLSRSIERKHLTIDDLEIEIDNIEHQKGYSDALVILCSALAAGFFTLLFNGTFKDFFCAVFIGAIIRYTTISLSKFSVYGFFINLVGGMEAALFAILLYKLNLCDNYDKTIIGAIMLLVPGLAITNALRDTINGDLVSSVTRTVEAVFIAIAIAVGTGMIFKIWFGLFGGINI</sequence>
<comment type="subcellular location">
    <subcellularLocation>
        <location evidence="1">Cell membrane</location>
        <topology evidence="1">Multi-pass membrane protein</topology>
    </subcellularLocation>
</comment>
<dbReference type="GO" id="GO:0005886">
    <property type="term" value="C:plasma membrane"/>
    <property type="evidence" value="ECO:0007669"/>
    <property type="project" value="UniProtKB-SubCell"/>
</dbReference>
<feature type="coiled-coil region" evidence="7">
    <location>
        <begin position="83"/>
        <end position="110"/>
    </location>
</feature>
<evidence type="ECO:0000313" key="10">
    <source>
        <dbReference type="EMBL" id="SMC21262.1"/>
    </source>
</evidence>
<comment type="similarity">
    <text evidence="6">Belongs to the ThrE exporter (TC 2.A.79) family.</text>
</comment>
<evidence type="ECO:0000256" key="1">
    <source>
        <dbReference type="ARBA" id="ARBA00004651"/>
    </source>
</evidence>
<feature type="transmembrane region" description="Helical" evidence="8">
    <location>
        <begin position="116"/>
        <end position="133"/>
    </location>
</feature>
<evidence type="ECO:0000256" key="4">
    <source>
        <dbReference type="ARBA" id="ARBA00022989"/>
    </source>
</evidence>
<evidence type="ECO:0000256" key="7">
    <source>
        <dbReference type="SAM" id="Coils"/>
    </source>
</evidence>
<dbReference type="InterPro" id="IPR050539">
    <property type="entry name" value="ThrE_Dicarb/AminoAcid_Exp"/>
</dbReference>
<proteinExistence type="inferred from homology"/>
<dbReference type="GO" id="GO:0022857">
    <property type="term" value="F:transmembrane transporter activity"/>
    <property type="evidence" value="ECO:0007669"/>
    <property type="project" value="InterPro"/>
</dbReference>
<evidence type="ECO:0000256" key="3">
    <source>
        <dbReference type="ARBA" id="ARBA00022692"/>
    </source>
</evidence>
<keyword evidence="5 8" id="KW-0472">Membrane</keyword>
<keyword evidence="4 8" id="KW-1133">Transmembrane helix</keyword>
<feature type="transmembrane region" description="Helical" evidence="8">
    <location>
        <begin position="232"/>
        <end position="255"/>
    </location>
</feature>
<accession>A0A1W1XBG4</accession>
<dbReference type="AlphaFoldDB" id="A0A1W1XBG4"/>
<evidence type="ECO:0000256" key="2">
    <source>
        <dbReference type="ARBA" id="ARBA00022475"/>
    </source>
</evidence>
<dbReference type="PANTHER" id="PTHR34390">
    <property type="entry name" value="UPF0442 PROTEIN YJJB-RELATED"/>
    <property type="match status" value="1"/>
</dbReference>
<gene>
    <name evidence="10" type="ORF">SAMN02745134_01230</name>
</gene>
<dbReference type="PANTHER" id="PTHR34390:SF2">
    <property type="entry name" value="SUCCINATE TRANSPORTER SUBUNIT YJJP-RELATED"/>
    <property type="match status" value="1"/>
</dbReference>
<evidence type="ECO:0000256" key="8">
    <source>
        <dbReference type="SAM" id="Phobius"/>
    </source>
</evidence>
<dbReference type="EMBL" id="FWXH01000003">
    <property type="protein sequence ID" value="SMC21262.1"/>
    <property type="molecule type" value="Genomic_DNA"/>
</dbReference>
<dbReference type="RefSeq" id="WP_084114729.1">
    <property type="nucleotide sequence ID" value="NZ_FWXH01000003.1"/>
</dbReference>
<dbReference type="Pfam" id="PF06738">
    <property type="entry name" value="ThrE"/>
    <property type="match status" value="1"/>
</dbReference>
<keyword evidence="2" id="KW-1003">Cell membrane</keyword>
<name>A0A1W1XBG4_9CLOT</name>
<dbReference type="STRING" id="1121291.SAMN02745134_01230"/>
<reference evidence="10 11" key="1">
    <citation type="submission" date="2017-04" db="EMBL/GenBank/DDBJ databases">
        <authorList>
            <person name="Afonso C.L."/>
            <person name="Miller P.J."/>
            <person name="Scott M.A."/>
            <person name="Spackman E."/>
            <person name="Goraichik I."/>
            <person name="Dimitrov K.M."/>
            <person name="Suarez D.L."/>
            <person name="Swayne D.E."/>
        </authorList>
    </citation>
    <scope>NUCLEOTIDE SEQUENCE [LARGE SCALE GENOMIC DNA]</scope>
    <source>
        <strain evidence="10 11">DSM 12555</strain>
    </source>
</reference>
<protein>
    <submittedName>
        <fullName evidence="10">Uncharacterized membrane protein YjjP, DUF1212 family</fullName>
    </submittedName>
</protein>
<keyword evidence="3 8" id="KW-0812">Transmembrane</keyword>
<feature type="transmembrane region" description="Helical" evidence="8">
    <location>
        <begin position="163"/>
        <end position="183"/>
    </location>
</feature>
<feature type="transmembrane region" description="Helical" evidence="8">
    <location>
        <begin position="195"/>
        <end position="212"/>
    </location>
</feature>
<evidence type="ECO:0000259" key="9">
    <source>
        <dbReference type="Pfam" id="PF06738"/>
    </source>
</evidence>
<feature type="domain" description="Threonine/serine exporter-like N-terminal" evidence="9">
    <location>
        <begin position="10"/>
        <end position="247"/>
    </location>
</feature>
<dbReference type="InterPro" id="IPR010619">
    <property type="entry name" value="ThrE-like_N"/>
</dbReference>
<keyword evidence="7" id="KW-0175">Coiled coil</keyword>